<protein>
    <submittedName>
        <fullName evidence="4">PQQ-binding-like beta-propeller repeat protein</fullName>
    </submittedName>
</protein>
<dbReference type="Pfam" id="PF13360">
    <property type="entry name" value="PQQ_2"/>
    <property type="match status" value="1"/>
</dbReference>
<accession>A0A7T4A258</accession>
<keyword evidence="2" id="KW-0732">Signal</keyword>
<evidence type="ECO:0000256" key="2">
    <source>
        <dbReference type="SAM" id="SignalP"/>
    </source>
</evidence>
<feature type="signal peptide" evidence="2">
    <location>
        <begin position="1"/>
        <end position="25"/>
    </location>
</feature>
<reference evidence="4 5" key="1">
    <citation type="submission" date="2020-12" db="EMBL/GenBank/DDBJ databases">
        <title>FDA dAtabase for Regulatory Grade micrObial Sequences (FDA-ARGOS): Supporting development and validation of Infectious Disease Dx tests.</title>
        <authorList>
            <person name="Sproer C."/>
            <person name="Gronow S."/>
            <person name="Severitt S."/>
            <person name="Schroder I."/>
            <person name="Tallon L."/>
            <person name="Sadzewicz L."/>
            <person name="Zhao X."/>
            <person name="Boylan J."/>
            <person name="Ott S."/>
            <person name="Bowen H."/>
            <person name="Vavikolanu K."/>
            <person name="Mehta A."/>
            <person name="Aluvathingal J."/>
            <person name="Nadendla S."/>
            <person name="Lowell S."/>
            <person name="Myers T."/>
            <person name="Yan Y."/>
            <person name="Sichtig H."/>
        </authorList>
    </citation>
    <scope>NUCLEOTIDE SEQUENCE [LARGE SCALE GENOMIC DNA]</scope>
    <source>
        <strain evidence="4 5">FDAARGOS_990</strain>
    </source>
</reference>
<organism evidence="4 5">
    <name type="scientific">Brevibacterium casei</name>
    <dbReference type="NCBI Taxonomy" id="33889"/>
    <lineage>
        <taxon>Bacteria</taxon>
        <taxon>Bacillati</taxon>
        <taxon>Actinomycetota</taxon>
        <taxon>Actinomycetes</taxon>
        <taxon>Micrococcales</taxon>
        <taxon>Brevibacteriaceae</taxon>
        <taxon>Brevibacterium</taxon>
    </lineage>
</organism>
<dbReference type="SUPFAM" id="SSF50998">
    <property type="entry name" value="Quinoprotein alcohol dehydrogenase-like"/>
    <property type="match status" value="1"/>
</dbReference>
<evidence type="ECO:0000259" key="3">
    <source>
        <dbReference type="Pfam" id="PF13360"/>
    </source>
</evidence>
<feature type="domain" description="Pyrrolo-quinoline quinone repeat" evidence="3">
    <location>
        <begin position="66"/>
        <end position="228"/>
    </location>
</feature>
<dbReference type="InterPro" id="IPR002372">
    <property type="entry name" value="PQQ_rpt_dom"/>
</dbReference>
<proteinExistence type="predicted"/>
<dbReference type="Gene3D" id="2.130.10.10">
    <property type="entry name" value="YVTN repeat-like/Quinoprotein amine dehydrogenase"/>
    <property type="match status" value="2"/>
</dbReference>
<dbReference type="InterPro" id="IPR011047">
    <property type="entry name" value="Quinoprotein_ADH-like_sf"/>
</dbReference>
<dbReference type="Proteomes" id="UP000595374">
    <property type="component" value="Chromosome"/>
</dbReference>
<feature type="chain" id="PRO_5032480289" evidence="2">
    <location>
        <begin position="26"/>
        <end position="510"/>
    </location>
</feature>
<dbReference type="PROSITE" id="PS51257">
    <property type="entry name" value="PROKAR_LIPOPROTEIN"/>
    <property type="match status" value="1"/>
</dbReference>
<gene>
    <name evidence="4" type="ORF">I6H47_01265</name>
</gene>
<dbReference type="AlphaFoldDB" id="A0A7T4A258"/>
<evidence type="ECO:0000313" key="4">
    <source>
        <dbReference type="EMBL" id="QQB15933.1"/>
    </source>
</evidence>
<feature type="region of interest" description="Disordered" evidence="1">
    <location>
        <begin position="424"/>
        <end position="449"/>
    </location>
</feature>
<sequence length="510" mass="52223">MRRPVLALAAAALLLAGCTPGQPSADPSPTPTTTPELAEPIVLDYPAALVVDDGVGRALVTDWSAQKLRAIDAQGTELWSMDAVIDDERGGAEAYSAGDSVIVHDYTGTTAYAWADGSEQWSYAIPGDARSCHRPESFGSQTTGVSSQLGEGDLLLLTYLGVADEPGCTPTSEDGSVAVIALDPATGKEAWPALSTGPQARMFGGTEVNISPDRSVGYLSFADGRASASADGEDSVLSRIDLSTGANATVSLTEVRKADDSGADHYDVYPTADPEALIYVYGAEDPDDPFSSMITRAADLTVSTGLEPTDGTVLQVGDGVAEAAMADTVDPVCAADVKFTAVGQPTCVETELFASAIKYQGSDGGPQGWFADAPETALDVIGLPGAPQSVPVDAGERALVVVPGLDTSVMALDAATGETAWTAGAPVTRSPASSAAETDDSGPTWGGQGVLPELGLAVVTDAQTTSFYDAATGTTVSEHPAPEFATLTSGSRFALVSGERSTTMWAVVDR</sequence>
<evidence type="ECO:0000313" key="5">
    <source>
        <dbReference type="Proteomes" id="UP000595374"/>
    </source>
</evidence>
<dbReference type="InterPro" id="IPR015943">
    <property type="entry name" value="WD40/YVTN_repeat-like_dom_sf"/>
</dbReference>
<evidence type="ECO:0000256" key="1">
    <source>
        <dbReference type="SAM" id="MobiDB-lite"/>
    </source>
</evidence>
<name>A0A7T4A258_9MICO</name>
<dbReference type="EMBL" id="CP065989">
    <property type="protein sequence ID" value="QQB15933.1"/>
    <property type="molecule type" value="Genomic_DNA"/>
</dbReference>